<feature type="region of interest" description="Disordered" evidence="1">
    <location>
        <begin position="112"/>
        <end position="136"/>
    </location>
</feature>
<dbReference type="Proteomes" id="UP000014184">
    <property type="component" value="Unassembled WGS sequence"/>
</dbReference>
<name>A0A9P2TAF0_THEFU</name>
<dbReference type="AlphaFoldDB" id="A0A9P2TAF0"/>
<feature type="compositionally biased region" description="Low complexity" evidence="1">
    <location>
        <begin position="112"/>
        <end position="126"/>
    </location>
</feature>
<proteinExistence type="predicted"/>
<comment type="caution">
    <text evidence="2">The sequence shown here is derived from an EMBL/GenBank/DDBJ whole genome shotgun (WGS) entry which is preliminary data.</text>
</comment>
<feature type="compositionally biased region" description="Gly residues" evidence="1">
    <location>
        <begin position="127"/>
        <end position="136"/>
    </location>
</feature>
<gene>
    <name evidence="2" type="ORF">TM51_11490</name>
</gene>
<keyword evidence="3" id="KW-1185">Reference proteome</keyword>
<evidence type="ECO:0000313" key="3">
    <source>
        <dbReference type="Proteomes" id="UP000014184"/>
    </source>
</evidence>
<evidence type="ECO:0000256" key="1">
    <source>
        <dbReference type="SAM" id="MobiDB-lite"/>
    </source>
</evidence>
<dbReference type="EMBL" id="AOSG01000061">
    <property type="protein sequence ID" value="EOR70720.1"/>
    <property type="molecule type" value="Genomic_DNA"/>
</dbReference>
<dbReference type="RefSeq" id="WP_011292659.1">
    <property type="nucleotide sequence ID" value="NZ_AOSG01000061.1"/>
</dbReference>
<reference evidence="2 3" key="1">
    <citation type="journal article" date="2013" name="Genome Announc.">
        <title>Draft Genome Sequence of the Lignocellulose Decomposer Thermobifida fusca Strain TM51.</title>
        <authorList>
            <person name="Toth A."/>
            <person name="Barna T."/>
            <person name="Nagy I."/>
            <person name="Horvath B."/>
            <person name="Nagy I."/>
            <person name="Tancsics A."/>
            <person name="Kriszt B."/>
            <person name="Baka E."/>
            <person name="Fekete C."/>
            <person name="Kukolya J."/>
        </authorList>
    </citation>
    <scope>NUCLEOTIDE SEQUENCE [LARGE SCALE GENOMIC DNA]</scope>
    <source>
        <strain evidence="2 3">TM51</strain>
    </source>
</reference>
<protein>
    <submittedName>
        <fullName evidence="2">Uncharacterized protein</fullName>
    </submittedName>
</protein>
<sequence length="136" mass="14944">MAVDPDNSAPAKKKVLIGLGLLALIVVFVASCSSSWSRCGDYDRDIVYTYSPGRGDYDRRGSDYVYRPDGTGDYRREIRYIYNPNGGAYDLKNGEYVYVGCSKRNRFSWHVGVDSSDSSSNRSGSSTRGGGPGWGK</sequence>
<organism evidence="2 3">
    <name type="scientific">Thermobifida fusca TM51</name>
    <dbReference type="NCBI Taxonomy" id="1169414"/>
    <lineage>
        <taxon>Bacteria</taxon>
        <taxon>Bacillati</taxon>
        <taxon>Actinomycetota</taxon>
        <taxon>Actinomycetes</taxon>
        <taxon>Streptosporangiales</taxon>
        <taxon>Nocardiopsidaceae</taxon>
        <taxon>Thermobifida</taxon>
    </lineage>
</organism>
<accession>A0A9P2TAF0</accession>
<evidence type="ECO:0000313" key="2">
    <source>
        <dbReference type="EMBL" id="EOR70720.1"/>
    </source>
</evidence>